<evidence type="ECO:0000256" key="3">
    <source>
        <dbReference type="ARBA" id="ARBA00022519"/>
    </source>
</evidence>
<protein>
    <recommendedName>
        <fullName evidence="12">Fluoride-specific ion channel FluC</fullName>
    </recommendedName>
</protein>
<feature type="binding site" evidence="12">
    <location>
        <position position="82"/>
    </location>
    <ligand>
        <name>Na(+)</name>
        <dbReference type="ChEBI" id="CHEBI:29101"/>
        <note>structural</note>
    </ligand>
</feature>
<comment type="caution">
    <text evidence="13">The sequence shown here is derived from an EMBL/GenBank/DDBJ whole genome shotgun (WGS) entry which is preliminary data.</text>
</comment>
<keyword evidence="9 12" id="KW-0407">Ion channel</keyword>
<evidence type="ECO:0000256" key="8">
    <source>
        <dbReference type="ARBA" id="ARBA00023136"/>
    </source>
</evidence>
<dbReference type="GO" id="GO:0005886">
    <property type="term" value="C:plasma membrane"/>
    <property type="evidence" value="ECO:0007669"/>
    <property type="project" value="UniProtKB-SubCell"/>
</dbReference>
<dbReference type="NCBIfam" id="TIGR00494">
    <property type="entry name" value="crcB"/>
    <property type="match status" value="1"/>
</dbReference>
<evidence type="ECO:0000256" key="10">
    <source>
        <dbReference type="ARBA" id="ARBA00035120"/>
    </source>
</evidence>
<comment type="function">
    <text evidence="12">Fluoride-specific ion channel. Important for reducing fluoride concentration in the cell, thus reducing its toxicity.</text>
</comment>
<proteinExistence type="inferred from homology"/>
<keyword evidence="7 12" id="KW-0406">Ion transport</keyword>
<comment type="activity regulation">
    <text evidence="12">Na(+) is not transported, but it plays an essential structural role and its presence is essential for fluoride channel function.</text>
</comment>
<feature type="binding site" evidence="12">
    <location>
        <position position="79"/>
    </location>
    <ligand>
        <name>Na(+)</name>
        <dbReference type="ChEBI" id="CHEBI:29101"/>
        <note>structural</note>
    </ligand>
</feature>
<evidence type="ECO:0000256" key="9">
    <source>
        <dbReference type="ARBA" id="ARBA00023303"/>
    </source>
</evidence>
<dbReference type="PANTHER" id="PTHR28259:SF1">
    <property type="entry name" value="FLUORIDE EXPORT PROTEIN 1-RELATED"/>
    <property type="match status" value="1"/>
</dbReference>
<comment type="similarity">
    <text evidence="10 12">Belongs to the fluoride channel Fluc/FEX (TC 1.A.43) family.</text>
</comment>
<evidence type="ECO:0000256" key="12">
    <source>
        <dbReference type="HAMAP-Rule" id="MF_00454"/>
    </source>
</evidence>
<evidence type="ECO:0000313" key="14">
    <source>
        <dbReference type="Proteomes" id="UP000287023"/>
    </source>
</evidence>
<comment type="subcellular location">
    <subcellularLocation>
        <location evidence="1 12">Cell membrane</location>
        <topology evidence="1 12">Multi-pass membrane protein</topology>
    </subcellularLocation>
</comment>
<evidence type="ECO:0000256" key="1">
    <source>
        <dbReference type="ARBA" id="ARBA00004651"/>
    </source>
</evidence>
<reference evidence="13 14" key="1">
    <citation type="submission" date="2018-12" db="EMBL/GenBank/DDBJ databases">
        <title>three novel Halomonas strain isolated from plants.</title>
        <authorList>
            <person name="Sun C."/>
        </authorList>
    </citation>
    <scope>NUCLEOTIDE SEQUENCE [LARGE SCALE GENOMIC DNA]</scope>
    <source>
        <strain evidence="13 14">JCM 18142</strain>
    </source>
</reference>
<keyword evidence="3" id="KW-0997">Cell inner membrane</keyword>
<dbReference type="EMBL" id="RZHF01000005">
    <property type="protein sequence ID" value="RUR33753.1"/>
    <property type="molecule type" value="Genomic_DNA"/>
</dbReference>
<keyword evidence="2 12" id="KW-1003">Cell membrane</keyword>
<dbReference type="GO" id="GO:0046872">
    <property type="term" value="F:metal ion binding"/>
    <property type="evidence" value="ECO:0007669"/>
    <property type="project" value="UniProtKB-KW"/>
</dbReference>
<dbReference type="InterPro" id="IPR003691">
    <property type="entry name" value="FluC"/>
</dbReference>
<dbReference type="Pfam" id="PF02537">
    <property type="entry name" value="CRCB"/>
    <property type="match status" value="1"/>
</dbReference>
<dbReference type="Proteomes" id="UP000287023">
    <property type="component" value="Unassembled WGS sequence"/>
</dbReference>
<evidence type="ECO:0000256" key="4">
    <source>
        <dbReference type="ARBA" id="ARBA00022692"/>
    </source>
</evidence>
<evidence type="ECO:0000313" key="13">
    <source>
        <dbReference type="EMBL" id="RUR33753.1"/>
    </source>
</evidence>
<feature type="transmembrane region" description="Helical" evidence="12">
    <location>
        <begin position="104"/>
        <end position="125"/>
    </location>
</feature>
<evidence type="ECO:0000256" key="2">
    <source>
        <dbReference type="ARBA" id="ARBA00022475"/>
    </source>
</evidence>
<dbReference type="PANTHER" id="PTHR28259">
    <property type="entry name" value="FLUORIDE EXPORT PROTEIN 1-RELATED"/>
    <property type="match status" value="1"/>
</dbReference>
<keyword evidence="14" id="KW-1185">Reference proteome</keyword>
<accession>A0A433KVM2</accession>
<keyword evidence="12" id="KW-0479">Metal-binding</keyword>
<keyword evidence="6 12" id="KW-0915">Sodium</keyword>
<keyword evidence="8 12" id="KW-0472">Membrane</keyword>
<sequence>MSAWKTYLAVGLGSGLGSLLRYAVSLISQAVLGSYFPWGTLIVNVIGSGLIGWTAVTALHTPHGKPARWHSFLVAGFCGGFTTFSVFSLETLHFITLGQAWPGLLYVLVSVSLWLLAAMAGVRLARPRNPLPR</sequence>
<organism evidence="13 14">
    <name type="scientific">Vreelandella nanhaiensis</name>
    <dbReference type="NCBI Taxonomy" id="1258546"/>
    <lineage>
        <taxon>Bacteria</taxon>
        <taxon>Pseudomonadati</taxon>
        <taxon>Pseudomonadota</taxon>
        <taxon>Gammaproteobacteria</taxon>
        <taxon>Oceanospirillales</taxon>
        <taxon>Halomonadaceae</taxon>
        <taxon>Vreelandella</taxon>
    </lineage>
</organism>
<evidence type="ECO:0000256" key="5">
    <source>
        <dbReference type="ARBA" id="ARBA00022989"/>
    </source>
</evidence>
<evidence type="ECO:0000256" key="11">
    <source>
        <dbReference type="ARBA" id="ARBA00035585"/>
    </source>
</evidence>
<dbReference type="AlphaFoldDB" id="A0A433KVM2"/>
<keyword evidence="12" id="KW-0813">Transport</keyword>
<dbReference type="HAMAP" id="MF_00454">
    <property type="entry name" value="FluC"/>
    <property type="match status" value="1"/>
</dbReference>
<dbReference type="GO" id="GO:0062054">
    <property type="term" value="F:fluoride channel activity"/>
    <property type="evidence" value="ECO:0007669"/>
    <property type="project" value="UniProtKB-UniRule"/>
</dbReference>
<feature type="transmembrane region" description="Helical" evidence="12">
    <location>
        <begin position="71"/>
        <end position="92"/>
    </location>
</feature>
<feature type="transmembrane region" description="Helical" evidence="12">
    <location>
        <begin position="35"/>
        <end position="59"/>
    </location>
</feature>
<name>A0A433KVM2_9GAMM</name>
<evidence type="ECO:0000256" key="7">
    <source>
        <dbReference type="ARBA" id="ARBA00023065"/>
    </source>
</evidence>
<dbReference type="GO" id="GO:0140114">
    <property type="term" value="P:cellular detoxification of fluoride"/>
    <property type="evidence" value="ECO:0007669"/>
    <property type="project" value="UniProtKB-UniRule"/>
</dbReference>
<comment type="catalytic activity">
    <reaction evidence="11">
        <text>fluoride(in) = fluoride(out)</text>
        <dbReference type="Rhea" id="RHEA:76159"/>
        <dbReference type="ChEBI" id="CHEBI:17051"/>
    </reaction>
    <physiologicalReaction direction="left-to-right" evidence="11">
        <dbReference type="Rhea" id="RHEA:76160"/>
    </physiologicalReaction>
</comment>
<keyword evidence="4 12" id="KW-0812">Transmembrane</keyword>
<dbReference type="OrthoDB" id="9806299at2"/>
<gene>
    <name evidence="12 13" type="primary">crcB</name>
    <name evidence="12" type="synonym">fluC</name>
    <name evidence="13" type="ORF">ELY38_04825</name>
</gene>
<evidence type="ECO:0000256" key="6">
    <source>
        <dbReference type="ARBA" id="ARBA00023053"/>
    </source>
</evidence>
<dbReference type="RefSeq" id="WP_127060365.1">
    <property type="nucleotide sequence ID" value="NZ_RZHF01000005.1"/>
</dbReference>
<keyword evidence="5 12" id="KW-1133">Transmembrane helix</keyword>